<evidence type="ECO:0000256" key="1">
    <source>
        <dbReference type="ARBA" id="ARBA00004241"/>
    </source>
</evidence>
<dbReference type="GO" id="GO:0030420">
    <property type="term" value="P:establishment of competence for transformation"/>
    <property type="evidence" value="ECO:0007669"/>
    <property type="project" value="UniProtKB-KW"/>
</dbReference>
<reference evidence="4 5" key="1">
    <citation type="submission" date="2019-10" db="EMBL/GenBank/DDBJ databases">
        <title>Gracilibacillus salitolerans sp. nov., a moderate halophile isolated from a saline soil in northwest China.</title>
        <authorList>
            <person name="Gan L."/>
        </authorList>
    </citation>
    <scope>NUCLEOTIDE SEQUENCE [LARGE SCALE GENOMIC DNA]</scope>
    <source>
        <strain evidence="4 5">TP2-8</strain>
    </source>
</reference>
<feature type="transmembrane region" description="Helical" evidence="3">
    <location>
        <begin position="12"/>
        <end position="39"/>
    </location>
</feature>
<evidence type="ECO:0000256" key="2">
    <source>
        <dbReference type="ARBA" id="ARBA00023287"/>
    </source>
</evidence>
<dbReference type="PROSITE" id="PS00409">
    <property type="entry name" value="PROKAR_NTER_METHYL"/>
    <property type="match status" value="1"/>
</dbReference>
<dbReference type="InterPro" id="IPR012902">
    <property type="entry name" value="N_methyl_site"/>
</dbReference>
<comment type="subcellular location">
    <subcellularLocation>
        <location evidence="1">Cell surface</location>
    </subcellularLocation>
</comment>
<evidence type="ECO:0000313" key="5">
    <source>
        <dbReference type="Proteomes" id="UP000435187"/>
    </source>
</evidence>
<keyword evidence="5" id="KW-1185">Reference proteome</keyword>
<gene>
    <name evidence="4" type="ORF">GH885_14805</name>
</gene>
<dbReference type="RefSeq" id="WP_153836156.1">
    <property type="nucleotide sequence ID" value="NZ_JBHUMW010000063.1"/>
</dbReference>
<evidence type="ECO:0000256" key="3">
    <source>
        <dbReference type="SAM" id="Phobius"/>
    </source>
</evidence>
<comment type="caution">
    <text evidence="4">The sequence shown here is derived from an EMBL/GenBank/DDBJ whole genome shotgun (WGS) entry which is preliminary data.</text>
</comment>
<dbReference type="Proteomes" id="UP000435187">
    <property type="component" value="Unassembled WGS sequence"/>
</dbReference>
<dbReference type="Pfam" id="PF07963">
    <property type="entry name" value="N_methyl"/>
    <property type="match status" value="1"/>
</dbReference>
<dbReference type="AlphaFoldDB" id="A0A6N7R2B5"/>
<keyword evidence="2" id="KW-0178">Competence</keyword>
<dbReference type="NCBIfam" id="TIGR02532">
    <property type="entry name" value="IV_pilin_GFxxxE"/>
    <property type="match status" value="1"/>
</dbReference>
<accession>A0A6N7R2B5</accession>
<keyword evidence="3" id="KW-1133">Transmembrane helix</keyword>
<keyword evidence="3" id="KW-0472">Membrane</keyword>
<evidence type="ECO:0000313" key="4">
    <source>
        <dbReference type="EMBL" id="MRI67591.1"/>
    </source>
</evidence>
<sequence>MGIYNRFHSEKGFTLIEILASIVILTIISLGFLALFTYASKSNSESENIIDGNAIAQTTMENIYDLSRESSIDQTITQLENDAYQLISTSDQFYHLRKQDNHYYIDVELKEDNDTSSFWLVSVQVIDKRNNEKRVTQIESGYIWCIERFGNRCSTINEE</sequence>
<protein>
    <submittedName>
        <fullName evidence="4">Prepilin-type N-terminal cleavage/methylation domain-containing protein</fullName>
    </submittedName>
</protein>
<dbReference type="EMBL" id="WJEE01000035">
    <property type="protein sequence ID" value="MRI67591.1"/>
    <property type="molecule type" value="Genomic_DNA"/>
</dbReference>
<name>A0A6N7R2B5_9BACI</name>
<organism evidence="4 5">
    <name type="scientific">Gracilibacillus thailandensis</name>
    <dbReference type="NCBI Taxonomy" id="563735"/>
    <lineage>
        <taxon>Bacteria</taxon>
        <taxon>Bacillati</taxon>
        <taxon>Bacillota</taxon>
        <taxon>Bacilli</taxon>
        <taxon>Bacillales</taxon>
        <taxon>Bacillaceae</taxon>
        <taxon>Gracilibacillus</taxon>
    </lineage>
</organism>
<dbReference type="GO" id="GO:0009986">
    <property type="term" value="C:cell surface"/>
    <property type="evidence" value="ECO:0007669"/>
    <property type="project" value="UniProtKB-SubCell"/>
</dbReference>
<proteinExistence type="predicted"/>
<keyword evidence="3" id="KW-0812">Transmembrane</keyword>